<protein>
    <recommendedName>
        <fullName evidence="10">Fluoride-specific ion channel FluC</fullName>
    </recommendedName>
</protein>
<dbReference type="InterPro" id="IPR003691">
    <property type="entry name" value="FluC"/>
</dbReference>
<accession>A0A1F4T6W6</accession>
<dbReference type="PANTHER" id="PTHR28259">
    <property type="entry name" value="FLUORIDE EXPORT PROTEIN 1-RELATED"/>
    <property type="match status" value="1"/>
</dbReference>
<feature type="binding site" evidence="10">
    <location>
        <position position="75"/>
    </location>
    <ligand>
        <name>Na(+)</name>
        <dbReference type="ChEBI" id="CHEBI:29101"/>
        <note>structural</note>
    </ligand>
</feature>
<comment type="similarity">
    <text evidence="7 10">Belongs to the fluoride channel Fluc/FEX (TC 1.A.43) family.</text>
</comment>
<dbReference type="GO" id="GO:0005886">
    <property type="term" value="C:plasma membrane"/>
    <property type="evidence" value="ECO:0007669"/>
    <property type="project" value="UniProtKB-SubCell"/>
</dbReference>
<gene>
    <name evidence="10" type="primary">fluC</name>
    <name evidence="10" type="synonym">crcB</name>
    <name evidence="11" type="ORF">A3K49_02360</name>
</gene>
<comment type="caution">
    <text evidence="11">The sequence shown here is derived from an EMBL/GenBank/DDBJ whole genome shotgun (WGS) entry which is preliminary data.</text>
</comment>
<dbReference type="Pfam" id="PF02537">
    <property type="entry name" value="CRCB"/>
    <property type="match status" value="1"/>
</dbReference>
<dbReference type="NCBIfam" id="TIGR00494">
    <property type="entry name" value="crcB"/>
    <property type="match status" value="1"/>
</dbReference>
<keyword evidence="10" id="KW-0813">Transport</keyword>
<dbReference type="Proteomes" id="UP000178602">
    <property type="component" value="Unassembled WGS sequence"/>
</dbReference>
<keyword evidence="10" id="KW-0406">Ion transport</keyword>
<comment type="function">
    <text evidence="9 10">Fluoride-specific ion channel. Important for reducing fluoride concentration in the cell, thus reducing its toxicity.</text>
</comment>
<evidence type="ECO:0000256" key="3">
    <source>
        <dbReference type="ARBA" id="ARBA00022692"/>
    </source>
</evidence>
<dbReference type="GO" id="GO:0062054">
    <property type="term" value="F:fluoride channel activity"/>
    <property type="evidence" value="ECO:0007669"/>
    <property type="project" value="UniProtKB-UniRule"/>
</dbReference>
<feature type="transmembrane region" description="Helical" evidence="10">
    <location>
        <begin position="67"/>
        <end position="85"/>
    </location>
</feature>
<keyword evidence="10" id="KW-0915">Sodium</keyword>
<dbReference type="GO" id="GO:0140114">
    <property type="term" value="P:cellular detoxification of fluoride"/>
    <property type="evidence" value="ECO:0007669"/>
    <property type="project" value="UniProtKB-UniRule"/>
</dbReference>
<comment type="catalytic activity">
    <reaction evidence="8">
        <text>fluoride(in) = fluoride(out)</text>
        <dbReference type="Rhea" id="RHEA:76159"/>
        <dbReference type="ChEBI" id="CHEBI:17051"/>
    </reaction>
    <physiologicalReaction direction="left-to-right" evidence="8">
        <dbReference type="Rhea" id="RHEA:76160"/>
    </physiologicalReaction>
</comment>
<keyword evidence="4 10" id="KW-1133">Transmembrane helix</keyword>
<comment type="subcellular location">
    <subcellularLocation>
        <location evidence="1 10">Cell membrane</location>
        <topology evidence="1 10">Multi-pass membrane protein</topology>
    </subcellularLocation>
</comment>
<evidence type="ECO:0000256" key="5">
    <source>
        <dbReference type="ARBA" id="ARBA00023136"/>
    </source>
</evidence>
<reference evidence="11 12" key="1">
    <citation type="journal article" date="2016" name="Nat. Commun.">
        <title>Thousands of microbial genomes shed light on interconnected biogeochemical processes in an aquifer system.</title>
        <authorList>
            <person name="Anantharaman K."/>
            <person name="Brown C.T."/>
            <person name="Hug L.A."/>
            <person name="Sharon I."/>
            <person name="Castelle C.J."/>
            <person name="Probst A.J."/>
            <person name="Thomas B.C."/>
            <person name="Singh A."/>
            <person name="Wilkins M.J."/>
            <person name="Karaoz U."/>
            <person name="Brodie E.L."/>
            <person name="Williams K.H."/>
            <person name="Hubbard S.S."/>
            <person name="Banfield J.F."/>
        </authorList>
    </citation>
    <scope>NUCLEOTIDE SEQUENCE [LARGE SCALE GENOMIC DNA]</scope>
</reference>
<sequence>MLAKFFYVAAGGVIGALARYILSAGTHKLYVGHFPLGTLLVNLSGSLVIGILWGIFDQYDLSHSWRLFFFIGILGSYTTFSSFGLDTFHLFRDGEMTLAIINILLNNILGIFLVFIGYGITRLAFRFI</sequence>
<feature type="transmembrane region" description="Helical" evidence="10">
    <location>
        <begin position="5"/>
        <end position="22"/>
    </location>
</feature>
<dbReference type="EMBL" id="MEUG01000001">
    <property type="protein sequence ID" value="OGC27833.1"/>
    <property type="molecule type" value="Genomic_DNA"/>
</dbReference>
<comment type="activity regulation">
    <text evidence="10">Na(+) is not transported, but it plays an essential structural role and its presence is essential for fluoride channel function.</text>
</comment>
<keyword evidence="5 10" id="KW-0472">Membrane</keyword>
<evidence type="ECO:0000256" key="10">
    <source>
        <dbReference type="HAMAP-Rule" id="MF_00454"/>
    </source>
</evidence>
<dbReference type="GO" id="GO:0046872">
    <property type="term" value="F:metal ion binding"/>
    <property type="evidence" value="ECO:0007669"/>
    <property type="project" value="UniProtKB-KW"/>
</dbReference>
<evidence type="ECO:0000256" key="9">
    <source>
        <dbReference type="ARBA" id="ARBA00049940"/>
    </source>
</evidence>
<evidence type="ECO:0000256" key="8">
    <source>
        <dbReference type="ARBA" id="ARBA00035585"/>
    </source>
</evidence>
<keyword evidence="6 10" id="KW-0407">Ion channel</keyword>
<keyword evidence="3 10" id="KW-0812">Transmembrane</keyword>
<evidence type="ECO:0000256" key="4">
    <source>
        <dbReference type="ARBA" id="ARBA00022989"/>
    </source>
</evidence>
<feature type="transmembrane region" description="Helical" evidence="10">
    <location>
        <begin position="97"/>
        <end position="120"/>
    </location>
</feature>
<organism evidence="11 12">
    <name type="scientific">candidate division WOR-1 bacterium RIFOXYC12_FULL_54_18</name>
    <dbReference type="NCBI Taxonomy" id="1802584"/>
    <lineage>
        <taxon>Bacteria</taxon>
        <taxon>Bacillati</taxon>
        <taxon>Saganbacteria</taxon>
    </lineage>
</organism>
<keyword evidence="10" id="KW-0479">Metal-binding</keyword>
<keyword evidence="2 10" id="KW-1003">Cell membrane</keyword>
<proteinExistence type="inferred from homology"/>
<evidence type="ECO:0000256" key="2">
    <source>
        <dbReference type="ARBA" id="ARBA00022475"/>
    </source>
</evidence>
<dbReference type="PANTHER" id="PTHR28259:SF1">
    <property type="entry name" value="FLUORIDE EXPORT PROTEIN 1-RELATED"/>
    <property type="match status" value="1"/>
</dbReference>
<evidence type="ECO:0000313" key="11">
    <source>
        <dbReference type="EMBL" id="OGC27833.1"/>
    </source>
</evidence>
<evidence type="ECO:0000256" key="7">
    <source>
        <dbReference type="ARBA" id="ARBA00035120"/>
    </source>
</evidence>
<feature type="binding site" evidence="10">
    <location>
        <position position="78"/>
    </location>
    <ligand>
        <name>Na(+)</name>
        <dbReference type="ChEBI" id="CHEBI:29101"/>
        <note>structural</note>
    </ligand>
</feature>
<feature type="transmembrane region" description="Helical" evidence="10">
    <location>
        <begin position="34"/>
        <end position="55"/>
    </location>
</feature>
<evidence type="ECO:0000313" key="12">
    <source>
        <dbReference type="Proteomes" id="UP000178602"/>
    </source>
</evidence>
<evidence type="ECO:0000256" key="6">
    <source>
        <dbReference type="ARBA" id="ARBA00023303"/>
    </source>
</evidence>
<dbReference type="HAMAP" id="MF_00454">
    <property type="entry name" value="FluC"/>
    <property type="match status" value="1"/>
</dbReference>
<name>A0A1F4T6W6_UNCSA</name>
<dbReference type="AlphaFoldDB" id="A0A1F4T6W6"/>
<evidence type="ECO:0000256" key="1">
    <source>
        <dbReference type="ARBA" id="ARBA00004651"/>
    </source>
</evidence>